<feature type="compositionally biased region" description="Basic and acidic residues" evidence="1">
    <location>
        <begin position="416"/>
        <end position="425"/>
    </location>
</feature>
<feature type="non-terminal residue" evidence="2">
    <location>
        <position position="1"/>
    </location>
</feature>
<evidence type="ECO:0000313" key="2">
    <source>
        <dbReference type="EMBL" id="KAB0398570.1"/>
    </source>
</evidence>
<dbReference type="Proteomes" id="UP000437017">
    <property type="component" value="Unassembled WGS sequence"/>
</dbReference>
<feature type="region of interest" description="Disordered" evidence="1">
    <location>
        <begin position="373"/>
        <end position="425"/>
    </location>
</feature>
<dbReference type="AlphaFoldDB" id="A0A643CEF0"/>
<name>A0A643CEF0_BALPH</name>
<accession>A0A643CEF0</accession>
<feature type="region of interest" description="Disordered" evidence="1">
    <location>
        <begin position="1"/>
        <end position="20"/>
    </location>
</feature>
<feature type="compositionally biased region" description="Acidic residues" evidence="1">
    <location>
        <begin position="380"/>
        <end position="392"/>
    </location>
</feature>
<gene>
    <name evidence="2" type="ORF">E2I00_009921</name>
</gene>
<evidence type="ECO:0000256" key="1">
    <source>
        <dbReference type="SAM" id="MobiDB-lite"/>
    </source>
</evidence>
<feature type="compositionally biased region" description="Basic residues" evidence="1">
    <location>
        <begin position="398"/>
        <end position="407"/>
    </location>
</feature>
<feature type="compositionally biased region" description="Polar residues" evidence="1">
    <location>
        <begin position="272"/>
        <end position="282"/>
    </location>
</feature>
<evidence type="ECO:0008006" key="4">
    <source>
        <dbReference type="Google" id="ProtNLM"/>
    </source>
</evidence>
<comment type="caution">
    <text evidence="2">The sequence shown here is derived from an EMBL/GenBank/DDBJ whole genome shotgun (WGS) entry which is preliminary data.</text>
</comment>
<reference evidence="2 3" key="1">
    <citation type="journal article" date="2019" name="PLoS ONE">
        <title>Genomic analyses reveal an absence of contemporary introgressive admixture between fin whales and blue whales, despite known hybrids.</title>
        <authorList>
            <person name="Westbury M.V."/>
            <person name="Petersen B."/>
            <person name="Lorenzen E.D."/>
        </authorList>
    </citation>
    <scope>NUCLEOTIDE SEQUENCE [LARGE SCALE GENOMIC DNA]</scope>
    <source>
        <strain evidence="2">FinWhale-01</strain>
    </source>
</reference>
<dbReference type="OrthoDB" id="115435at2759"/>
<evidence type="ECO:0000313" key="3">
    <source>
        <dbReference type="Proteomes" id="UP000437017"/>
    </source>
</evidence>
<organism evidence="2 3">
    <name type="scientific">Balaenoptera physalus</name>
    <name type="common">Fin whale</name>
    <name type="synonym">Balaena physalus</name>
    <dbReference type="NCBI Taxonomy" id="9770"/>
    <lineage>
        <taxon>Eukaryota</taxon>
        <taxon>Metazoa</taxon>
        <taxon>Chordata</taxon>
        <taxon>Craniata</taxon>
        <taxon>Vertebrata</taxon>
        <taxon>Euteleostomi</taxon>
        <taxon>Mammalia</taxon>
        <taxon>Eutheria</taxon>
        <taxon>Laurasiatheria</taxon>
        <taxon>Artiodactyla</taxon>
        <taxon>Whippomorpha</taxon>
        <taxon>Cetacea</taxon>
        <taxon>Mysticeti</taxon>
        <taxon>Balaenopteridae</taxon>
        <taxon>Balaenoptera</taxon>
    </lineage>
</organism>
<sequence>ARPEPAPQTPATPTPAPARSVAMEMGCGWEAGLARVRRRRAEQPRRPELLRLSRGCKARPCHRQARVAPLPAPLRVPTEPPSPAPVPGAAPLSGTKGGGAGPVASLGLTRKLPADARTPVGWGLGKGRCVSRPGAAGARDLPHSPEPELQALWRCSRVAFAQGTAAHSLGIVIEEVDKEDLRGDGEQSALYTTLQAAAKELVRKWALQREGDDGTFLALATVTDKAKKREMEKDFPGAESISLNIKEDRSKIPDLVALLAVRDASDEETMGSDASQSESQENGDQEREGVDIPEFVAILLGWSDKEAALPEVLSVMAKDTSGTRVKVEEAGRQVDAVDVAEVTEEEKEKAWQSGRFRCAKGNLGEVLALLAARRNRESEETSEDVESEESEPEDRASRKPRAKRARTAFRALGPAPRKDAPPRYN</sequence>
<feature type="region of interest" description="Disordered" evidence="1">
    <location>
        <begin position="67"/>
        <end position="106"/>
    </location>
</feature>
<dbReference type="EMBL" id="SGJD01001726">
    <property type="protein sequence ID" value="KAB0398570.1"/>
    <property type="molecule type" value="Genomic_DNA"/>
</dbReference>
<feature type="compositionally biased region" description="Pro residues" evidence="1">
    <location>
        <begin position="1"/>
        <end position="16"/>
    </location>
</feature>
<keyword evidence="3" id="KW-1185">Reference proteome</keyword>
<feature type="compositionally biased region" description="Pro residues" evidence="1">
    <location>
        <begin position="70"/>
        <end position="88"/>
    </location>
</feature>
<feature type="region of interest" description="Disordered" evidence="1">
    <location>
        <begin position="266"/>
        <end position="288"/>
    </location>
</feature>
<protein>
    <recommendedName>
        <fullName evidence="4">PNMA family member 8B</fullName>
    </recommendedName>
</protein>
<proteinExistence type="predicted"/>